<feature type="domain" description="DUF6589" evidence="2">
    <location>
        <begin position="356"/>
        <end position="748"/>
    </location>
</feature>
<reference evidence="4" key="2">
    <citation type="journal article" date="2018" name="BMC Genomics">
        <title>Genomic insights into host adaptation between the wheat stripe rust pathogen (Puccinia striiformis f. sp. tritici) and the barley stripe rust pathogen (Puccinia striiformis f. sp. hordei).</title>
        <authorList>
            <person name="Xia C."/>
            <person name="Wang M."/>
            <person name="Yin C."/>
            <person name="Cornejo O.E."/>
            <person name="Hulbert S.H."/>
            <person name="Chen X."/>
        </authorList>
    </citation>
    <scope>NUCLEOTIDE SEQUENCE [LARGE SCALE GENOMIC DNA]</scope>
    <source>
        <strain evidence="4">93TX-2</strain>
    </source>
</reference>
<dbReference type="InterPro" id="IPR046496">
    <property type="entry name" value="DUF6589"/>
</dbReference>
<name>A0A2S4UFD0_9BASI</name>
<dbReference type="VEuPathDB" id="FungiDB:PSTT_04809"/>
<evidence type="ECO:0000256" key="1">
    <source>
        <dbReference type="SAM" id="MobiDB-lite"/>
    </source>
</evidence>
<feature type="compositionally biased region" description="Acidic residues" evidence="1">
    <location>
        <begin position="851"/>
        <end position="873"/>
    </location>
</feature>
<organism evidence="3 4">
    <name type="scientific">Puccinia striiformis</name>
    <dbReference type="NCBI Taxonomy" id="27350"/>
    <lineage>
        <taxon>Eukaryota</taxon>
        <taxon>Fungi</taxon>
        <taxon>Dikarya</taxon>
        <taxon>Basidiomycota</taxon>
        <taxon>Pucciniomycotina</taxon>
        <taxon>Pucciniomycetes</taxon>
        <taxon>Pucciniales</taxon>
        <taxon>Pucciniaceae</taxon>
        <taxon>Puccinia</taxon>
    </lineage>
</organism>
<dbReference type="EMBL" id="PKSM01000387">
    <property type="protein sequence ID" value="POV96035.1"/>
    <property type="molecule type" value="Genomic_DNA"/>
</dbReference>
<keyword evidence="4" id="KW-1185">Reference proteome</keyword>
<gene>
    <name evidence="3" type="ORF">PSHT_15348</name>
</gene>
<dbReference type="Pfam" id="PF20231">
    <property type="entry name" value="DUF6589"/>
    <property type="match status" value="1"/>
</dbReference>
<reference evidence="4" key="3">
    <citation type="journal article" date="2018" name="Mol. Plant Microbe Interact.">
        <title>Genome sequence resources for the wheat stripe rust pathogen (Puccinia striiformis f. sp. tritici) and the barley stripe rust pathogen (Puccinia striiformis f. sp. hordei).</title>
        <authorList>
            <person name="Xia C."/>
            <person name="Wang M."/>
            <person name="Yin C."/>
            <person name="Cornejo O.E."/>
            <person name="Hulbert S.H."/>
            <person name="Chen X."/>
        </authorList>
    </citation>
    <scope>NUCLEOTIDE SEQUENCE [LARGE SCALE GENOMIC DNA]</scope>
    <source>
        <strain evidence="4">93TX-2</strain>
    </source>
</reference>
<evidence type="ECO:0000313" key="4">
    <source>
        <dbReference type="Proteomes" id="UP000238274"/>
    </source>
</evidence>
<feature type="region of interest" description="Disordered" evidence="1">
    <location>
        <begin position="844"/>
        <end position="880"/>
    </location>
</feature>
<dbReference type="AlphaFoldDB" id="A0A2S4UFD0"/>
<sequence>MVNKSAPPPPVDKASSTMDKVIYICQQLDRLGMNPKSFVTSFLQIDNSDLKARRGYWGIARGWTSTFELVDEIRAKFLKSPPGAVMWSNYIRDEAITILKQQNPKSGFHPHGSYISSAAITPSIFDEESKENHREMLTAHEMPFLYQMVLGMLSSALDSEEEESAAVPLATAPIRLEPIEALEGELMEREGFQFTTSKNGKDARLSRYKRIAFVVCAMLSFAKNRRHNAFQLENSIRFLALGVSERVNEYLHHLGLTSSRQTAIESLKTLSVYAQGQLTKVMSLDVNAAFGPFICIDNLDMEERVHMVSVGHRSMMFHGTWGYIHNPHKDLLDSLDLSEINLHTYHQALQTVRTMSITPCDFLPDRETEDHYREVWKSQLATVMMKYIAVPSDMTSAYPRQPPDIELISPQAPDFHMLKLMEESDNSAEGIGQVIESVQRQTGLTPGEFSERLQPMEGDLGTCQNFNTMRSLRIPNKRPEENMNNITFSLGASHTLWNIGQAIFTTHFGDTNNSENMGAWRTLNALGTPPSKVLQKKDFTGMIQHLERVHEATLFHCLRIVMKIDRKPITEERPKMDTVQWNKVIDECYDKYCSPKARKVAYQECRVDKASLKRKKDNNDPKLTSDRHRKSKLSNLLVRLHDFSTVVEANRAMKNGDIGHLINVWRMWSVMTQSLPGLTHYSAYLPRLVLLLTKVLPSSLAKFFKHSMLISPSGWVGHFVSKDFFLENHNYWLKYFFNRSGMETQLRSLFHSLQVDSGKHRVFQSHKVTLSLNSLKMFNQMAHDSDILNQFNRTQFYRDLTVEDSYVEGISCFQEIISHKDHDLSRLRSHIPNYYQLTDDDVDNHAHDMLNSEDDAPGSDERTDDDVNPEEMDPPSSDCM</sequence>
<accession>A0A2S4UFD0</accession>
<dbReference type="OrthoDB" id="2496743at2759"/>
<evidence type="ECO:0000313" key="3">
    <source>
        <dbReference type="EMBL" id="POV96035.1"/>
    </source>
</evidence>
<dbReference type="VEuPathDB" id="FungiDB:PSHT_15348"/>
<proteinExistence type="predicted"/>
<dbReference type="VEuPathDB" id="FungiDB:PSTT_04206"/>
<protein>
    <recommendedName>
        <fullName evidence="2">DUF6589 domain-containing protein</fullName>
    </recommendedName>
</protein>
<reference evidence="3 4" key="1">
    <citation type="submission" date="2017-12" db="EMBL/GenBank/DDBJ databases">
        <title>Gene loss provides genomic basis for host adaptation in cereal stripe rust fungi.</title>
        <authorList>
            <person name="Xia C."/>
        </authorList>
    </citation>
    <scope>NUCLEOTIDE SEQUENCE [LARGE SCALE GENOMIC DNA]</scope>
    <source>
        <strain evidence="3 4">93TX-2</strain>
    </source>
</reference>
<evidence type="ECO:0000259" key="2">
    <source>
        <dbReference type="Pfam" id="PF20231"/>
    </source>
</evidence>
<comment type="caution">
    <text evidence="3">The sequence shown here is derived from an EMBL/GenBank/DDBJ whole genome shotgun (WGS) entry which is preliminary data.</text>
</comment>
<dbReference type="Proteomes" id="UP000238274">
    <property type="component" value="Unassembled WGS sequence"/>
</dbReference>